<evidence type="ECO:0000313" key="2">
    <source>
        <dbReference type="Proteomes" id="UP001303695"/>
    </source>
</evidence>
<organism evidence="1 2">
    <name type="scientific">Caudoviricetes sp. vir249</name>
    <dbReference type="NCBI Taxonomy" id="3068355"/>
    <lineage>
        <taxon>Viruses</taxon>
        <taxon>Duplodnaviria</taxon>
        <taxon>Heunggongvirae</taxon>
        <taxon>Uroviricota</taxon>
        <taxon>Caudoviricetes</taxon>
    </lineage>
</organism>
<dbReference type="GeneID" id="300198844"/>
<dbReference type="RefSeq" id="YP_013605275.1">
    <property type="nucleotide sequence ID" value="NC_133254.1"/>
</dbReference>
<dbReference type="Proteomes" id="UP001303695">
    <property type="component" value="Segment"/>
</dbReference>
<keyword evidence="2" id="KW-1185">Reference proteome</keyword>
<accession>A0AA86XKB3</accession>
<protein>
    <submittedName>
        <fullName evidence="1">Uncharacterized protein</fullName>
    </submittedName>
</protein>
<evidence type="ECO:0000313" key="1">
    <source>
        <dbReference type="EMBL" id="DBA35495.1"/>
    </source>
</evidence>
<gene>
    <name evidence="1" type="ORF">vir249_00050</name>
</gene>
<reference evidence="1 2" key="1">
    <citation type="journal article" date="2023" name="Nat. Microbiol.">
        <title>A compendium of viruses from methanogenic archaea reveals their diversity and adaptations to the gut environment.</title>
        <authorList>
            <person name="Medvedeva S."/>
            <person name="Borrel G."/>
            <person name="Krupovic M."/>
            <person name="Gribaldo S."/>
        </authorList>
    </citation>
    <scope>NUCLEOTIDE SEQUENCE [LARGE SCALE GENOMIC DNA]</scope>
</reference>
<dbReference type="EMBL" id="BK063678">
    <property type="protein sequence ID" value="DBA35495.1"/>
    <property type="molecule type" value="Genomic_DNA"/>
</dbReference>
<sequence length="90" mass="10599">MNKYSETLKTIIKQFHTGDFDNLESAIWNAEQLLKEYNVKSAYVDREYKNGLLICVFYTDDDMWLAEGLLLKEGFIIQENKNEVWITGIK</sequence>
<proteinExistence type="predicted"/>
<name>A0AA86XKB3_9CAUD</name>